<evidence type="ECO:0000313" key="6">
    <source>
        <dbReference type="EMBL" id="SEV83715.1"/>
    </source>
</evidence>
<dbReference type="SUPFAM" id="SSF141694">
    <property type="entry name" value="AF2212/PG0164-like"/>
    <property type="match status" value="1"/>
</dbReference>
<comment type="similarity">
    <text evidence="1 3">Belongs to the UPF0165 family.</text>
</comment>
<dbReference type="EMBL" id="FOIW01000001">
    <property type="protein sequence ID" value="SEV83715.1"/>
    <property type="molecule type" value="Genomic_DNA"/>
</dbReference>
<dbReference type="EMBL" id="LIXN01000012">
    <property type="protein sequence ID" value="KQH82085.1"/>
    <property type="molecule type" value="Genomic_DNA"/>
</dbReference>
<evidence type="ECO:0000256" key="3">
    <source>
        <dbReference type="RuleBase" id="RU368051"/>
    </source>
</evidence>
<reference evidence="5 7" key="1">
    <citation type="submission" date="2015-08" db="EMBL/GenBank/DDBJ databases">
        <title>Thermococcus thioreducens DSM 14981 genome sequencing.</title>
        <authorList>
            <person name="Hong S.-J."/>
            <person name="Kim M.-C."/>
            <person name="Shin J.-H."/>
        </authorList>
    </citation>
    <scope>NUCLEOTIDE SEQUENCE [LARGE SCALE GENOMIC DNA]</scope>
    <source>
        <strain evidence="5 7">DSM 14981</strain>
    </source>
</reference>
<evidence type="ECO:0000256" key="1">
    <source>
        <dbReference type="ARBA" id="ARBA00006615"/>
    </source>
</evidence>
<sequence length="67" mass="7945">MEVIEAVYENGVFKPTKKPNIPEKRRVKLIVIDEFIRDLENAFGIFEEDVNVRKLREEWDRDVSSGH</sequence>
<protein>
    <recommendedName>
        <fullName evidence="3">Antitoxin</fullName>
    </recommendedName>
</protein>
<reference evidence="4 9" key="2">
    <citation type="submission" date="2016-04" db="EMBL/GenBank/DDBJ databases">
        <title>Complete genome sequence of Thermococcus thioreducens type strain OGL-20P.</title>
        <authorList>
            <person name="Oger P.M."/>
        </authorList>
    </citation>
    <scope>NUCLEOTIDE SEQUENCE [LARGE SCALE GENOMIC DNA]</scope>
    <source>
        <strain evidence="4 9">OGL-20P</strain>
    </source>
</reference>
<dbReference type="Proteomes" id="UP000182125">
    <property type="component" value="Unassembled WGS sequence"/>
</dbReference>
<evidence type="ECO:0000256" key="2">
    <source>
        <dbReference type="ARBA" id="ARBA00022649"/>
    </source>
</evidence>
<dbReference type="Pfam" id="PF01954">
    <property type="entry name" value="AF2212-like"/>
    <property type="match status" value="1"/>
</dbReference>
<organism evidence="5 7">
    <name type="scientific">Thermococcus thioreducens</name>
    <dbReference type="NCBI Taxonomy" id="277988"/>
    <lineage>
        <taxon>Archaea</taxon>
        <taxon>Methanobacteriati</taxon>
        <taxon>Methanobacteriota</taxon>
        <taxon>Thermococci</taxon>
        <taxon>Thermococcales</taxon>
        <taxon>Thermococcaceae</taxon>
        <taxon>Thermococcus</taxon>
    </lineage>
</organism>
<dbReference type="OrthoDB" id="116241at2157"/>
<dbReference type="Gene3D" id="4.10.1150.10">
    <property type="entry name" value="AF2212/PG0164-like"/>
    <property type="match status" value="1"/>
</dbReference>
<dbReference type="EMBL" id="CP015105">
    <property type="protein sequence ID" value="ASJ12895.1"/>
    <property type="molecule type" value="Genomic_DNA"/>
</dbReference>
<dbReference type="PATRIC" id="fig|277988.4.peg.1612"/>
<accession>A0A0Q2QQ76</accession>
<dbReference type="STRING" id="277988.SAMN05216170_0272"/>
<evidence type="ECO:0000313" key="8">
    <source>
        <dbReference type="Proteomes" id="UP000182125"/>
    </source>
</evidence>
<evidence type="ECO:0000313" key="7">
    <source>
        <dbReference type="Proteomes" id="UP000051862"/>
    </source>
</evidence>
<proteinExistence type="inferred from homology"/>
<reference evidence="6 8" key="3">
    <citation type="submission" date="2016-10" db="EMBL/GenBank/DDBJ databases">
        <authorList>
            <person name="de Groot N.N."/>
        </authorList>
    </citation>
    <scope>NUCLEOTIDE SEQUENCE [LARGE SCALE GENOMIC DNA]</scope>
    <source>
        <strain evidence="6 8">OGL-20</strain>
    </source>
</reference>
<dbReference type="RefSeq" id="WP_055429691.1">
    <property type="nucleotide sequence ID" value="NZ_CP015105.1"/>
</dbReference>
<name>A0A0Q2QQ76_9EURY</name>
<dbReference type="Proteomes" id="UP000250136">
    <property type="component" value="Chromosome"/>
</dbReference>
<keyword evidence="9" id="KW-1185">Reference proteome</keyword>
<dbReference type="KEGG" id="ttd:A3L14_08365"/>
<gene>
    <name evidence="4" type="ORF">A3L14_08365</name>
    <name evidence="5" type="ORF">AMR53_07645</name>
    <name evidence="6" type="ORF">SAMN05216170_0272</name>
</gene>
<dbReference type="Proteomes" id="UP000051862">
    <property type="component" value="Unassembled WGS sequence"/>
</dbReference>
<dbReference type="GeneID" id="58919248"/>
<dbReference type="InterPro" id="IPR008203">
    <property type="entry name" value="AF2212-like"/>
</dbReference>
<evidence type="ECO:0000313" key="5">
    <source>
        <dbReference type="EMBL" id="KQH82085.1"/>
    </source>
</evidence>
<keyword evidence="2 3" id="KW-1277">Toxin-antitoxin system</keyword>
<comment type="function">
    <text evidence="3">Antitoxin component of a type II toxin-antitoxin (TA) system.</text>
</comment>
<evidence type="ECO:0000313" key="4">
    <source>
        <dbReference type="EMBL" id="ASJ12895.1"/>
    </source>
</evidence>
<dbReference type="InterPro" id="IPR024069">
    <property type="entry name" value="AF2212-like_dom_sf"/>
</dbReference>
<evidence type="ECO:0000313" key="9">
    <source>
        <dbReference type="Proteomes" id="UP000250136"/>
    </source>
</evidence>
<dbReference type="AlphaFoldDB" id="A0A0Q2QQ76"/>